<sequence>MKVDIWSDIRCPFCYIGKRKFEQALEQFENREDVVVTWHSFQLDANLKTQPEVDLIDYFTKAKGISREQAHQMFSRAKEMAAETGLEFNMDSLIVANSYKSHQLLQFAKSKGLGDEIKEALFEAHFTEGKNIDDRESLIQIAAGIGLDKKETEEVLDSEKFAYQVKQDEMEARNIGVQGVPFFVFNNKYAVSGAQAPESFLEVLEKSWKEETAL</sequence>
<protein>
    <submittedName>
        <fullName evidence="2">DSBA oxidoreductase</fullName>
    </submittedName>
</protein>
<dbReference type="AlphaFoldDB" id="H2BSX1"/>
<dbReference type="PANTHER" id="PTHR13887:SF41">
    <property type="entry name" value="THIOREDOXIN SUPERFAMILY PROTEIN"/>
    <property type="match status" value="1"/>
</dbReference>
<dbReference type="InterPro" id="IPR036249">
    <property type="entry name" value="Thioredoxin-like_sf"/>
</dbReference>
<keyword evidence="3" id="KW-1185">Reference proteome</keyword>
<proteinExistence type="predicted"/>
<evidence type="ECO:0000313" key="3">
    <source>
        <dbReference type="Proteomes" id="UP000003844"/>
    </source>
</evidence>
<accession>H2BSX1</accession>
<name>H2BSX1_GILLR</name>
<dbReference type="SUPFAM" id="SSF52833">
    <property type="entry name" value="Thioredoxin-like"/>
    <property type="match status" value="1"/>
</dbReference>
<evidence type="ECO:0000313" key="2">
    <source>
        <dbReference type="EMBL" id="EHQ01501.1"/>
    </source>
</evidence>
<evidence type="ECO:0000259" key="1">
    <source>
        <dbReference type="Pfam" id="PF01323"/>
    </source>
</evidence>
<dbReference type="Proteomes" id="UP000003844">
    <property type="component" value="Unassembled WGS sequence"/>
</dbReference>
<feature type="domain" description="DSBA-like thioredoxin" evidence="1">
    <location>
        <begin position="3"/>
        <end position="204"/>
    </location>
</feature>
<organism evidence="2 3">
    <name type="scientific">Gillisia limnaea (strain DSM 15749 / LMG 21470 / R-8282)</name>
    <dbReference type="NCBI Taxonomy" id="865937"/>
    <lineage>
        <taxon>Bacteria</taxon>
        <taxon>Pseudomonadati</taxon>
        <taxon>Bacteroidota</taxon>
        <taxon>Flavobacteriia</taxon>
        <taxon>Flavobacteriales</taxon>
        <taxon>Flavobacteriaceae</taxon>
        <taxon>Gillisia</taxon>
    </lineage>
</organism>
<reference evidence="3" key="1">
    <citation type="journal article" date="2012" name="Stand. Genomic Sci.">
        <title>Genome sequence of the Antarctic rhodopsins-containing flavobacterium Gillisia limnaea type strain (R-8282(T)).</title>
        <authorList>
            <person name="Riedel T."/>
            <person name="Held B."/>
            <person name="Nolan M."/>
            <person name="Lucas S."/>
            <person name="Lapidus A."/>
            <person name="Tice H."/>
            <person name="Del Rio T.G."/>
            <person name="Cheng J.F."/>
            <person name="Han C."/>
            <person name="Tapia R."/>
            <person name="Goodwin L.A."/>
            <person name="Pitluck S."/>
            <person name="Liolios K."/>
            <person name="Mavromatis K."/>
            <person name="Pagani I."/>
            <person name="Ivanova N."/>
            <person name="Mikhailova N."/>
            <person name="Pati A."/>
            <person name="Chen A."/>
            <person name="Palaniappan K."/>
            <person name="Land M."/>
            <person name="Rohde M."/>
            <person name="Tindall B.J."/>
            <person name="Detter J.C."/>
            <person name="Goker M."/>
            <person name="Bristow J."/>
            <person name="Eisen J.A."/>
            <person name="Markowitz V."/>
            <person name="Hugenholtz P."/>
            <person name="Kyrpides N.C."/>
            <person name="Klenk H.P."/>
            <person name="Woyke T."/>
        </authorList>
    </citation>
    <scope>NUCLEOTIDE SEQUENCE [LARGE SCALE GENOMIC DNA]</scope>
    <source>
        <strain evidence="3">DSM 15749 / LMG 21470 / R-8282</strain>
    </source>
</reference>
<dbReference type="EMBL" id="JH594606">
    <property type="protein sequence ID" value="EHQ01501.1"/>
    <property type="molecule type" value="Genomic_DNA"/>
</dbReference>
<gene>
    <name evidence="2" type="ORF">Gilli_0803</name>
</gene>
<dbReference type="CDD" id="cd03024">
    <property type="entry name" value="DsbA_FrnE"/>
    <property type="match status" value="1"/>
</dbReference>
<dbReference type="STRING" id="865937.Gilli_0803"/>
<dbReference type="InterPro" id="IPR001853">
    <property type="entry name" value="DSBA-like_thioredoxin_dom"/>
</dbReference>
<dbReference type="OrthoDB" id="9799122at2"/>
<dbReference type="PANTHER" id="PTHR13887">
    <property type="entry name" value="GLUTATHIONE S-TRANSFERASE KAPPA"/>
    <property type="match status" value="1"/>
</dbReference>
<dbReference type="GO" id="GO:0016491">
    <property type="term" value="F:oxidoreductase activity"/>
    <property type="evidence" value="ECO:0007669"/>
    <property type="project" value="InterPro"/>
</dbReference>
<dbReference type="HOGENOM" id="CLU_069253_0_2_10"/>
<dbReference type="RefSeq" id="WP_006987823.1">
    <property type="nucleotide sequence ID" value="NZ_JH594606.1"/>
</dbReference>
<dbReference type="eggNOG" id="COG2761">
    <property type="taxonomic scope" value="Bacteria"/>
</dbReference>
<dbReference type="Pfam" id="PF01323">
    <property type="entry name" value="DSBA"/>
    <property type="match status" value="1"/>
</dbReference>
<dbReference type="Gene3D" id="3.40.30.10">
    <property type="entry name" value="Glutaredoxin"/>
    <property type="match status" value="1"/>
</dbReference>